<keyword evidence="2" id="KW-0812">Transmembrane</keyword>
<dbReference type="RefSeq" id="WP_119035022.1">
    <property type="nucleotide sequence ID" value="NZ_QXDC01000002.1"/>
</dbReference>
<dbReference type="OrthoDB" id="7181739at2"/>
<evidence type="ECO:0000313" key="3">
    <source>
        <dbReference type="EMBL" id="RIA47001.1"/>
    </source>
</evidence>
<keyword evidence="2" id="KW-0472">Membrane</keyword>
<evidence type="ECO:0000313" key="4">
    <source>
        <dbReference type="Proteomes" id="UP000266568"/>
    </source>
</evidence>
<evidence type="ECO:0000256" key="1">
    <source>
        <dbReference type="ARBA" id="ARBA00007613"/>
    </source>
</evidence>
<organism evidence="3 4">
    <name type="scientific">Hephaestia caeni</name>
    <dbReference type="NCBI Taxonomy" id="645617"/>
    <lineage>
        <taxon>Bacteria</taxon>
        <taxon>Pseudomonadati</taxon>
        <taxon>Pseudomonadota</taxon>
        <taxon>Alphaproteobacteria</taxon>
        <taxon>Sphingomonadales</taxon>
        <taxon>Sphingomonadaceae</taxon>
        <taxon>Hephaestia</taxon>
    </lineage>
</organism>
<dbReference type="EMBL" id="QXDC01000002">
    <property type="protein sequence ID" value="RIA47001.1"/>
    <property type="molecule type" value="Genomic_DNA"/>
</dbReference>
<dbReference type="Gene3D" id="2.20.200.10">
    <property type="entry name" value="Outer membrane efflux proteins (OEP)"/>
    <property type="match status" value="1"/>
</dbReference>
<sequence>MTWKLALGLIPALLVGACTVGPDYHAPEIAVPLAYQEAPAAAGASAQIDPAHWWKAFGDPELDALITRALADNPTIAVAASRVRQARLQEIAAGARGLPTVDASGNATHVHFSKNAGFSSLARQFGGGDSGNGGGIALPGDGITTYALGFDASWELDLFGGARRGREAAAARVDAAVWNRRDAAVTLAAEVADAYFALRLDQEQVRIVEQELAHQRRALEIAGHTAKVGLVPDIDVTRQRGSLTATEARLEPLRADIRVRMHALGILTGQVPGALTAELAAAPDALAAAPVVPAGLPSDLLRRRPDIRAAERQLAAATADIGVAVADLYPKFSLTGAAQLISTSLASLFESDSIQATGSGAVSFPLLDWGKRKANVGIRREDREQAYQMYRTTVLQALSDVEDPLARIAAERNRGAALRRALSDKQAAEHATQARYRTGFVAQDALLDAQTDILATREQIAASDAKLRQDTASLFKALGGGWSMGGDERAQAPPDTHVN</sequence>
<accession>A0A397PMQ3</accession>
<dbReference type="Pfam" id="PF02321">
    <property type="entry name" value="OEP"/>
    <property type="match status" value="2"/>
</dbReference>
<dbReference type="InterPro" id="IPR010131">
    <property type="entry name" value="MdtP/NodT-like"/>
</dbReference>
<dbReference type="Gene3D" id="1.20.1600.10">
    <property type="entry name" value="Outer membrane efflux proteins (OEP)"/>
    <property type="match status" value="1"/>
</dbReference>
<dbReference type="PANTHER" id="PTHR30203:SF25">
    <property type="entry name" value="OUTER MEMBRANE PROTEIN-RELATED"/>
    <property type="match status" value="1"/>
</dbReference>
<comment type="caution">
    <text evidence="3">The sequence shown here is derived from an EMBL/GenBank/DDBJ whole genome shotgun (WGS) entry which is preliminary data.</text>
</comment>
<comment type="similarity">
    <text evidence="1 2">Belongs to the outer membrane factor (OMF) (TC 1.B.17) family.</text>
</comment>
<gene>
    <name evidence="3" type="ORF">DFR49_1566</name>
</gene>
<proteinExistence type="inferred from homology"/>
<feature type="chain" id="PRO_5017104572" evidence="2">
    <location>
        <begin position="18"/>
        <end position="499"/>
    </location>
</feature>
<reference evidence="3 4" key="1">
    <citation type="submission" date="2018-08" db="EMBL/GenBank/DDBJ databases">
        <title>Genomic Encyclopedia of Type Strains, Phase IV (KMG-IV): sequencing the most valuable type-strain genomes for metagenomic binning, comparative biology and taxonomic classification.</title>
        <authorList>
            <person name="Goeker M."/>
        </authorList>
    </citation>
    <scope>NUCLEOTIDE SEQUENCE [LARGE SCALE GENOMIC DNA]</scope>
    <source>
        <strain evidence="3 4">DSM 25527</strain>
    </source>
</reference>
<dbReference type="PROSITE" id="PS51257">
    <property type="entry name" value="PROKAR_LIPOPROTEIN"/>
    <property type="match status" value="1"/>
</dbReference>
<keyword evidence="2" id="KW-1134">Transmembrane beta strand</keyword>
<keyword evidence="2" id="KW-0732">Signal</keyword>
<keyword evidence="4" id="KW-1185">Reference proteome</keyword>
<name>A0A397PMQ3_9SPHN</name>
<keyword evidence="2 3" id="KW-0449">Lipoprotein</keyword>
<keyword evidence="2" id="KW-0564">Palmitate</keyword>
<dbReference type="GO" id="GO:0005886">
    <property type="term" value="C:plasma membrane"/>
    <property type="evidence" value="ECO:0007669"/>
    <property type="project" value="UniProtKB-SubCell"/>
</dbReference>
<protein>
    <submittedName>
        <fullName evidence="3">NodT family efflux transporter outer membrane factor (OMF) lipoprotein</fullName>
    </submittedName>
</protein>
<dbReference type="InterPro" id="IPR003423">
    <property type="entry name" value="OMP_efflux"/>
</dbReference>
<dbReference type="SUPFAM" id="SSF56954">
    <property type="entry name" value="Outer membrane efflux proteins (OEP)"/>
    <property type="match status" value="1"/>
</dbReference>
<dbReference type="AlphaFoldDB" id="A0A397PMQ3"/>
<evidence type="ECO:0000256" key="2">
    <source>
        <dbReference type="RuleBase" id="RU362097"/>
    </source>
</evidence>
<feature type="signal peptide" evidence="2">
    <location>
        <begin position="1"/>
        <end position="17"/>
    </location>
</feature>
<dbReference type="GO" id="GO:0015562">
    <property type="term" value="F:efflux transmembrane transporter activity"/>
    <property type="evidence" value="ECO:0007669"/>
    <property type="project" value="InterPro"/>
</dbReference>
<comment type="subcellular location">
    <subcellularLocation>
        <location evidence="2">Cell membrane</location>
        <topology evidence="2">Lipid-anchor</topology>
    </subcellularLocation>
</comment>
<dbReference type="Proteomes" id="UP000266568">
    <property type="component" value="Unassembled WGS sequence"/>
</dbReference>
<dbReference type="PANTHER" id="PTHR30203">
    <property type="entry name" value="OUTER MEMBRANE CATION EFFLUX PROTEIN"/>
    <property type="match status" value="1"/>
</dbReference>
<dbReference type="NCBIfam" id="TIGR01845">
    <property type="entry name" value="outer_NodT"/>
    <property type="match status" value="1"/>
</dbReference>